<dbReference type="OrthoDB" id="7990319at2"/>
<accession>A0A521F004</accession>
<organism evidence="1 2">
    <name type="scientific">Paracoccus laeviglucosivorans</name>
    <dbReference type="NCBI Taxonomy" id="1197861"/>
    <lineage>
        <taxon>Bacteria</taxon>
        <taxon>Pseudomonadati</taxon>
        <taxon>Pseudomonadota</taxon>
        <taxon>Alphaproteobacteria</taxon>
        <taxon>Rhodobacterales</taxon>
        <taxon>Paracoccaceae</taxon>
        <taxon>Paracoccus</taxon>
    </lineage>
</organism>
<dbReference type="RefSeq" id="WP_142664170.1">
    <property type="nucleotide sequence ID" value="NZ_FXTK01000017.1"/>
</dbReference>
<sequence>MMMLPLMMVVLGAGLAWLALHLIADDKARRTARAGWLDGIDLQERRQAVAATGFARASGRRAGLTLDLQAVPDTLTFRKLPALWLLVTLPEPLPLRQRINLMMRPTGIEPFSAFDRLPHQTALTAGFPEDAALRSELPLTETEGALLARHIALFDDPRVKELVISPQGLRITWLAEEADRGRYLLFREAEMGRNALDPQALDPLVLALRDMREDILRTAV</sequence>
<keyword evidence="2" id="KW-1185">Reference proteome</keyword>
<proteinExistence type="predicted"/>
<dbReference type="EMBL" id="FXTK01000017">
    <property type="protein sequence ID" value="SMO89465.1"/>
    <property type="molecule type" value="Genomic_DNA"/>
</dbReference>
<evidence type="ECO:0000313" key="1">
    <source>
        <dbReference type="EMBL" id="SMO89465.1"/>
    </source>
</evidence>
<protein>
    <recommendedName>
        <fullName evidence="3">DUF3137 domain-containing protein</fullName>
    </recommendedName>
</protein>
<evidence type="ECO:0008006" key="3">
    <source>
        <dbReference type="Google" id="ProtNLM"/>
    </source>
</evidence>
<dbReference type="AlphaFoldDB" id="A0A521F004"/>
<name>A0A521F004_9RHOB</name>
<dbReference type="Proteomes" id="UP000319014">
    <property type="component" value="Unassembled WGS sequence"/>
</dbReference>
<evidence type="ECO:0000313" key="2">
    <source>
        <dbReference type="Proteomes" id="UP000319014"/>
    </source>
</evidence>
<gene>
    <name evidence="1" type="ORF">SAMN06265221_11717</name>
</gene>
<reference evidence="1 2" key="1">
    <citation type="submission" date="2017-05" db="EMBL/GenBank/DDBJ databases">
        <authorList>
            <person name="Varghese N."/>
            <person name="Submissions S."/>
        </authorList>
    </citation>
    <scope>NUCLEOTIDE SEQUENCE [LARGE SCALE GENOMIC DNA]</scope>
    <source>
        <strain evidence="1 2">DSM 100094</strain>
    </source>
</reference>